<accession>A0A2T2XIU1</accession>
<dbReference type="GO" id="GO:0016740">
    <property type="term" value="F:transferase activity"/>
    <property type="evidence" value="ECO:0007669"/>
    <property type="project" value="UniProtKB-KW"/>
</dbReference>
<gene>
    <name evidence="1" type="ORF">C7B46_05540</name>
</gene>
<evidence type="ECO:0000313" key="1">
    <source>
        <dbReference type="EMBL" id="PSR34380.1"/>
    </source>
</evidence>
<reference evidence="1 2" key="1">
    <citation type="journal article" date="2014" name="BMC Genomics">
        <title>Comparison of environmental and isolate Sulfobacillus genomes reveals diverse carbon, sulfur, nitrogen, and hydrogen metabolisms.</title>
        <authorList>
            <person name="Justice N.B."/>
            <person name="Norman A."/>
            <person name="Brown C.T."/>
            <person name="Singh A."/>
            <person name="Thomas B.C."/>
            <person name="Banfield J.F."/>
        </authorList>
    </citation>
    <scope>NUCLEOTIDE SEQUENCE [LARGE SCALE GENOMIC DNA]</scope>
    <source>
        <strain evidence="1">AMDSBA4</strain>
    </source>
</reference>
<protein>
    <submittedName>
        <fullName evidence="1">Aminoglycoside phosphotransferase</fullName>
    </submittedName>
</protein>
<proteinExistence type="predicted"/>
<organism evidence="1 2">
    <name type="scientific">Sulfobacillus benefaciens</name>
    <dbReference type="NCBI Taxonomy" id="453960"/>
    <lineage>
        <taxon>Bacteria</taxon>
        <taxon>Bacillati</taxon>
        <taxon>Bacillota</taxon>
        <taxon>Clostridia</taxon>
        <taxon>Eubacteriales</taxon>
        <taxon>Clostridiales Family XVII. Incertae Sedis</taxon>
        <taxon>Sulfobacillus</taxon>
    </lineage>
</organism>
<dbReference type="Proteomes" id="UP000242972">
    <property type="component" value="Unassembled WGS sequence"/>
</dbReference>
<name>A0A2T2XIU1_9FIRM</name>
<dbReference type="AlphaFoldDB" id="A0A2T2XIU1"/>
<dbReference type="SUPFAM" id="SSF56112">
    <property type="entry name" value="Protein kinase-like (PK-like)"/>
    <property type="match status" value="1"/>
</dbReference>
<evidence type="ECO:0000313" key="2">
    <source>
        <dbReference type="Proteomes" id="UP000242972"/>
    </source>
</evidence>
<comment type="caution">
    <text evidence="1">The sequence shown here is derived from an EMBL/GenBank/DDBJ whole genome shotgun (WGS) entry which is preliminary data.</text>
</comment>
<keyword evidence="1" id="KW-0808">Transferase</keyword>
<sequence>MRLPMAHGGRQSMDGLVGDLIPSAVQAAWGLSADDTASPLNGGGNRSVRVGDVVFKPADDIVEATWCQESLSQLVLDGFRIADPVRSLHGRWVESGWTASRWIEGVAGPDGHWGQLLETSARFHQILSRVEPPPFLGQRTHRWAVVDRAAWREVRLEWLPATISRARILYELWEPLDLPAQVIHGDLSGNVLFGEGLMPAVIDFSPYWRPAAFADAVILMDGMLWFGGDAIVSLIPRTSTFSQLLVRAALFRLGALNERARTVDPACLDELPTFDRAIGWLTENMR</sequence>
<dbReference type="InterPro" id="IPR011009">
    <property type="entry name" value="Kinase-like_dom_sf"/>
</dbReference>
<dbReference type="EMBL" id="PXYW01000009">
    <property type="protein sequence ID" value="PSR34380.1"/>
    <property type="molecule type" value="Genomic_DNA"/>
</dbReference>